<dbReference type="EMBL" id="CP058605">
    <property type="protein sequence ID" value="QLG71309.1"/>
    <property type="molecule type" value="Genomic_DNA"/>
</dbReference>
<reference evidence="2 3" key="1">
    <citation type="submission" date="2020-07" db="EMBL/GenBank/DDBJ databases">
        <title>The yeast mating-type switching endonuclease HO is a domesticated member of an unorthodox homing genetic element family.</title>
        <authorList>
            <person name="Coughlan A.Y."/>
            <person name="Lombardi L."/>
            <person name="Braun-Galleani S."/>
            <person name="Martos A.R."/>
            <person name="Galeote V."/>
            <person name="Bigey F."/>
            <person name="Dequin S."/>
            <person name="Byrne K.P."/>
            <person name="Wolfe K.H."/>
        </authorList>
    </citation>
    <scope>NUCLEOTIDE SEQUENCE [LARGE SCALE GENOMIC DNA]</scope>
    <source>
        <strain evidence="2 3">NRRL Y-6702</strain>
    </source>
</reference>
<keyword evidence="3" id="KW-1185">Reference proteome</keyword>
<dbReference type="RefSeq" id="XP_037143037.1">
    <property type="nucleotide sequence ID" value="XM_037287142.1"/>
</dbReference>
<evidence type="ECO:0000256" key="1">
    <source>
        <dbReference type="SAM" id="Phobius"/>
    </source>
</evidence>
<accession>A0A7H9AZZ3</accession>
<evidence type="ECO:0000313" key="2">
    <source>
        <dbReference type="EMBL" id="QLG71309.1"/>
    </source>
</evidence>
<feature type="transmembrane region" description="Helical" evidence="1">
    <location>
        <begin position="59"/>
        <end position="77"/>
    </location>
</feature>
<keyword evidence="1" id="KW-0812">Transmembrane</keyword>
<dbReference type="GeneID" id="59234970"/>
<evidence type="ECO:0008006" key="4">
    <source>
        <dbReference type="Google" id="ProtNLM"/>
    </source>
</evidence>
<evidence type="ECO:0000313" key="3">
    <source>
        <dbReference type="Proteomes" id="UP000509704"/>
    </source>
</evidence>
<keyword evidence="1" id="KW-0472">Membrane</keyword>
<protein>
    <recommendedName>
        <fullName evidence="4">Transmembrane protein</fullName>
    </recommendedName>
</protein>
<dbReference type="AlphaFoldDB" id="A0A7H9AZZ3"/>
<name>A0A7H9AZZ3_ZYGMR</name>
<sequence length="238" mass="26879">MPTLKQRIRNSSLPRRYHNLVSLFSTLFHISPCTPFVISTPRLSTHSLRNASRRRHANLGMQLLPHLANLVFWYLAVVTSSVGHAFRPYSEDPHFCRTGPSQSLQVTRIRTAPLPPVRATCIDPSRASQRTTAKRVQKKKSPTVRAHTSAAGQQRLVCICLLQRILRVLFFLFCIWLLAFPTNACCSASPSNSAHRRPSVPSSWCRDFPPSTGTRSETSRPIWIFFSACRGFCAYLCL</sequence>
<feature type="transmembrane region" description="Helical" evidence="1">
    <location>
        <begin position="165"/>
        <end position="184"/>
    </location>
</feature>
<proteinExistence type="predicted"/>
<organism evidence="2 3">
    <name type="scientific">Zygotorulaspora mrakii</name>
    <name type="common">Zygosaccharomyces mrakii</name>
    <dbReference type="NCBI Taxonomy" id="42260"/>
    <lineage>
        <taxon>Eukaryota</taxon>
        <taxon>Fungi</taxon>
        <taxon>Dikarya</taxon>
        <taxon>Ascomycota</taxon>
        <taxon>Saccharomycotina</taxon>
        <taxon>Saccharomycetes</taxon>
        <taxon>Saccharomycetales</taxon>
        <taxon>Saccharomycetaceae</taxon>
        <taxon>Zygotorulaspora</taxon>
    </lineage>
</organism>
<dbReference type="KEGG" id="zmk:HG535_0B03480"/>
<gene>
    <name evidence="2" type="ORF">HG535_0B03480</name>
</gene>
<dbReference type="Proteomes" id="UP000509704">
    <property type="component" value="Chromosome 2"/>
</dbReference>
<keyword evidence="1" id="KW-1133">Transmembrane helix</keyword>